<dbReference type="Gene3D" id="3.40.50.1110">
    <property type="entry name" value="SGNH hydrolase"/>
    <property type="match status" value="1"/>
</dbReference>
<protein>
    <submittedName>
        <fullName evidence="1">Uncharacterized protein</fullName>
    </submittedName>
</protein>
<gene>
    <name evidence="1" type="ORF">CYMTET_17841</name>
</gene>
<dbReference type="InterPro" id="IPR036514">
    <property type="entry name" value="SGNH_hydro_sf"/>
</dbReference>
<dbReference type="AlphaFoldDB" id="A0AAE0L6R2"/>
<dbReference type="SUPFAM" id="SSF52266">
    <property type="entry name" value="SGNH hydrolase"/>
    <property type="match status" value="1"/>
</dbReference>
<proteinExistence type="predicted"/>
<keyword evidence="2" id="KW-1185">Reference proteome</keyword>
<accession>A0AAE0L6R2</accession>
<comment type="caution">
    <text evidence="1">The sequence shown here is derived from an EMBL/GenBank/DDBJ whole genome shotgun (WGS) entry which is preliminary data.</text>
</comment>
<evidence type="ECO:0000313" key="1">
    <source>
        <dbReference type="EMBL" id="KAK3273947.1"/>
    </source>
</evidence>
<evidence type="ECO:0000313" key="2">
    <source>
        <dbReference type="Proteomes" id="UP001190700"/>
    </source>
</evidence>
<reference evidence="1 2" key="1">
    <citation type="journal article" date="2015" name="Genome Biol. Evol.">
        <title>Comparative Genomics of a Bacterivorous Green Alga Reveals Evolutionary Causalities and Consequences of Phago-Mixotrophic Mode of Nutrition.</title>
        <authorList>
            <person name="Burns J.A."/>
            <person name="Paasch A."/>
            <person name="Narechania A."/>
            <person name="Kim E."/>
        </authorList>
    </citation>
    <scope>NUCLEOTIDE SEQUENCE [LARGE SCALE GENOMIC DNA]</scope>
    <source>
        <strain evidence="1 2">PLY_AMNH</strain>
    </source>
</reference>
<name>A0AAE0L6R2_9CHLO</name>
<sequence length="146" mass="16463">MGCTEQAEASGHPSSEGQVGNSFESIVAVGGSLFADWEWLSKSILPYPMANRAISASTMRDTYDAMDYQVVNSKPRLVVFNNGGDELLEKVEGEKIAEQFSAYCKRLEKKSPNTHILFVSILNSMRQWEGTWQWRMIYYGELGPRL</sequence>
<dbReference type="Proteomes" id="UP001190700">
    <property type="component" value="Unassembled WGS sequence"/>
</dbReference>
<dbReference type="EMBL" id="LGRX02008100">
    <property type="protein sequence ID" value="KAK3273947.1"/>
    <property type="molecule type" value="Genomic_DNA"/>
</dbReference>
<organism evidence="1 2">
    <name type="scientific">Cymbomonas tetramitiformis</name>
    <dbReference type="NCBI Taxonomy" id="36881"/>
    <lineage>
        <taxon>Eukaryota</taxon>
        <taxon>Viridiplantae</taxon>
        <taxon>Chlorophyta</taxon>
        <taxon>Pyramimonadophyceae</taxon>
        <taxon>Pyramimonadales</taxon>
        <taxon>Pyramimonadaceae</taxon>
        <taxon>Cymbomonas</taxon>
    </lineage>
</organism>